<dbReference type="Gramene" id="PGSC0003DMT400089504">
    <property type="protein sequence ID" value="PGSC0003DMT400089504"/>
    <property type="gene ID" value="PGSC0003DMG400039075"/>
</dbReference>
<proteinExistence type="predicted"/>
<dbReference type="AlphaFoldDB" id="M1DIA8"/>
<dbReference type="PaxDb" id="4113-PGSC0003DMT400089504"/>
<evidence type="ECO:0000313" key="2">
    <source>
        <dbReference type="Proteomes" id="UP000011115"/>
    </source>
</evidence>
<sequence length="350" mass="38891">MSSVTSEYCGDDIGEYACSNMSYEHGKNEFCEGYDGPYEHGNGALVYDGDSYEGYDGPWDNEQYGGENYYSGDDFEMNGTYDSCDDVEGMEEPYGVYHCGDEGSHATRHGYDGDMFEKVTSMVQKRQVIHHEDTPKELPLEEKHDTPCILGSKPNEAPQNVKNHEVLESFQNEKMCSNVDSQGDDTSSYELQGNNANAYTSLNLEHHCVASSPLSVNNSLSLCEHSESLPCDVLDSTFLCDDNILVVSEQALVDPFDDRIDSSSKVNLCPPSVGINDLNESLDHSNISCFSHVNLEVECLLKDNLLFDDDMTLESVHSEMPYNVGSVATLSGYQLFENPLWCDDTLSKIC</sequence>
<evidence type="ECO:0000313" key="1">
    <source>
        <dbReference type="EnsemblPlants" id="PGSC0003DMT400089504"/>
    </source>
</evidence>
<reference evidence="1" key="2">
    <citation type="submission" date="2015-06" db="UniProtKB">
        <authorList>
            <consortium name="EnsemblPlants"/>
        </authorList>
    </citation>
    <scope>IDENTIFICATION</scope>
    <source>
        <strain evidence="1">DM1-3 516 R44</strain>
    </source>
</reference>
<dbReference type="EnsemblPlants" id="PGSC0003DMT400089504">
    <property type="protein sequence ID" value="PGSC0003DMT400089504"/>
    <property type="gene ID" value="PGSC0003DMG400039075"/>
</dbReference>
<name>M1DIA8_SOLTU</name>
<organism evidence="1 2">
    <name type="scientific">Solanum tuberosum</name>
    <name type="common">Potato</name>
    <dbReference type="NCBI Taxonomy" id="4113"/>
    <lineage>
        <taxon>Eukaryota</taxon>
        <taxon>Viridiplantae</taxon>
        <taxon>Streptophyta</taxon>
        <taxon>Embryophyta</taxon>
        <taxon>Tracheophyta</taxon>
        <taxon>Spermatophyta</taxon>
        <taxon>Magnoliopsida</taxon>
        <taxon>eudicotyledons</taxon>
        <taxon>Gunneridae</taxon>
        <taxon>Pentapetalae</taxon>
        <taxon>asterids</taxon>
        <taxon>lamiids</taxon>
        <taxon>Solanales</taxon>
        <taxon>Solanaceae</taxon>
        <taxon>Solanoideae</taxon>
        <taxon>Solaneae</taxon>
        <taxon>Solanum</taxon>
    </lineage>
</organism>
<dbReference type="InParanoid" id="M1DIA8"/>
<protein>
    <submittedName>
        <fullName evidence="1">Histidine-rich glycoprotein</fullName>
    </submittedName>
</protein>
<reference evidence="2" key="1">
    <citation type="journal article" date="2011" name="Nature">
        <title>Genome sequence and analysis of the tuber crop potato.</title>
        <authorList>
            <consortium name="The Potato Genome Sequencing Consortium"/>
        </authorList>
    </citation>
    <scope>NUCLEOTIDE SEQUENCE [LARGE SCALE GENOMIC DNA]</scope>
    <source>
        <strain evidence="2">cv. DM1-3 516 R44</strain>
    </source>
</reference>
<accession>M1DIA8</accession>
<keyword evidence="2" id="KW-1185">Reference proteome</keyword>
<dbReference type="Proteomes" id="UP000011115">
    <property type="component" value="Unassembled WGS sequence"/>
</dbReference>
<dbReference type="STRING" id="4113.M1DIA8"/>
<dbReference type="HOGENOM" id="CLU_793223_0_0_1"/>